<protein>
    <recommendedName>
        <fullName evidence="4">Secreted protein</fullName>
    </recommendedName>
</protein>
<sequence>MLLFFFFNAGRVTFLFPLTPSGLRLPGRVGEVETQGPRGQVSLLVTARSLEPQDGCPRNAGQARWLASWLHPALMGQL</sequence>
<evidence type="ECO:0000256" key="1">
    <source>
        <dbReference type="SAM" id="SignalP"/>
    </source>
</evidence>
<dbReference type="Ensembl" id="ENSBIXT00005037528.1">
    <property type="protein sequence ID" value="ENSBIXP00005042384.1"/>
    <property type="gene ID" value="ENSBIXG00005025755.1"/>
</dbReference>
<reference evidence="2" key="2">
    <citation type="submission" date="2025-08" db="UniProtKB">
        <authorList>
            <consortium name="Ensembl"/>
        </authorList>
    </citation>
    <scope>IDENTIFICATION</scope>
</reference>
<dbReference type="Proteomes" id="UP000429181">
    <property type="component" value="Chromosome 5"/>
</dbReference>
<dbReference type="AlphaFoldDB" id="A0A4W2IJW4"/>
<keyword evidence="1" id="KW-0732">Signal</keyword>
<feature type="chain" id="PRO_5021296270" description="Secreted protein" evidence="1">
    <location>
        <begin position="16"/>
        <end position="78"/>
    </location>
</feature>
<evidence type="ECO:0008006" key="4">
    <source>
        <dbReference type="Google" id="ProtNLM"/>
    </source>
</evidence>
<proteinExistence type="predicted"/>
<feature type="signal peptide" evidence="1">
    <location>
        <begin position="1"/>
        <end position="15"/>
    </location>
</feature>
<reference evidence="2 3" key="1">
    <citation type="submission" date="2018-11" db="EMBL/GenBank/DDBJ databases">
        <title>Haplotype-resolved cattle genomes.</title>
        <authorList>
            <person name="Low W.Y."/>
            <person name="Tearle R."/>
            <person name="Bickhart D.M."/>
            <person name="Rosen B.D."/>
            <person name="Koren S."/>
            <person name="Rhie A."/>
            <person name="Hiendleder S."/>
            <person name="Phillippy A.M."/>
            <person name="Smith T.P.L."/>
            <person name="Williams J.L."/>
        </authorList>
    </citation>
    <scope>NUCLEOTIDE SEQUENCE [LARGE SCALE GENOMIC DNA]</scope>
</reference>
<accession>A0A4W2IJW4</accession>
<evidence type="ECO:0000313" key="2">
    <source>
        <dbReference type="Ensembl" id="ENSBIXP00005042384.1"/>
    </source>
</evidence>
<name>A0A4W2IJW4_BOBOX</name>
<organism evidence="2 3">
    <name type="scientific">Bos indicus x Bos taurus</name>
    <name type="common">Hybrid cattle</name>
    <dbReference type="NCBI Taxonomy" id="30522"/>
    <lineage>
        <taxon>Eukaryota</taxon>
        <taxon>Metazoa</taxon>
        <taxon>Chordata</taxon>
        <taxon>Craniata</taxon>
        <taxon>Vertebrata</taxon>
        <taxon>Euteleostomi</taxon>
        <taxon>Mammalia</taxon>
        <taxon>Eutheria</taxon>
        <taxon>Laurasiatheria</taxon>
        <taxon>Artiodactyla</taxon>
        <taxon>Ruminantia</taxon>
        <taxon>Pecora</taxon>
        <taxon>Bovidae</taxon>
        <taxon>Bovinae</taxon>
        <taxon>Bos</taxon>
    </lineage>
</organism>
<evidence type="ECO:0000313" key="3">
    <source>
        <dbReference type="Proteomes" id="UP000429181"/>
    </source>
</evidence>
<dbReference type="GeneTree" id="ENSGT00910000147444"/>